<dbReference type="Gene3D" id="3.30.1520.10">
    <property type="entry name" value="Phox-like domain"/>
    <property type="match status" value="1"/>
</dbReference>
<keyword evidence="3" id="KW-1185">Reference proteome</keyword>
<organism evidence="2 3">
    <name type="scientific">Phytophthora lilii</name>
    <dbReference type="NCBI Taxonomy" id="2077276"/>
    <lineage>
        <taxon>Eukaryota</taxon>
        <taxon>Sar</taxon>
        <taxon>Stramenopiles</taxon>
        <taxon>Oomycota</taxon>
        <taxon>Peronosporomycetes</taxon>
        <taxon>Peronosporales</taxon>
        <taxon>Peronosporaceae</taxon>
        <taxon>Phytophthora</taxon>
    </lineage>
</organism>
<feature type="domain" description="PX" evidence="1">
    <location>
        <begin position="16"/>
        <end position="174"/>
    </location>
</feature>
<dbReference type="InterPro" id="IPR001683">
    <property type="entry name" value="PX_dom"/>
</dbReference>
<accession>A0A9W6WLR0</accession>
<dbReference type="Pfam" id="PF00787">
    <property type="entry name" value="PX"/>
    <property type="match status" value="1"/>
</dbReference>
<name>A0A9W6WLR0_9STRA</name>
<dbReference type="PROSITE" id="PS50195">
    <property type="entry name" value="PX"/>
    <property type="match status" value="1"/>
</dbReference>
<reference evidence="2" key="1">
    <citation type="submission" date="2023-04" db="EMBL/GenBank/DDBJ databases">
        <title>Phytophthora lilii NBRC 32176.</title>
        <authorList>
            <person name="Ichikawa N."/>
            <person name="Sato H."/>
            <person name="Tonouchi N."/>
        </authorList>
    </citation>
    <scope>NUCLEOTIDE SEQUENCE</scope>
    <source>
        <strain evidence="2">NBRC 32176</strain>
    </source>
</reference>
<proteinExistence type="predicted"/>
<comment type="caution">
    <text evidence="2">The sequence shown here is derived from an EMBL/GenBank/DDBJ whole genome shotgun (WGS) entry which is preliminary data.</text>
</comment>
<evidence type="ECO:0000313" key="2">
    <source>
        <dbReference type="EMBL" id="GMF09227.1"/>
    </source>
</evidence>
<dbReference type="Proteomes" id="UP001165083">
    <property type="component" value="Unassembled WGS sequence"/>
</dbReference>
<evidence type="ECO:0000259" key="1">
    <source>
        <dbReference type="PROSITE" id="PS50195"/>
    </source>
</evidence>
<evidence type="ECO:0000313" key="3">
    <source>
        <dbReference type="Proteomes" id="UP001165083"/>
    </source>
</evidence>
<dbReference type="SUPFAM" id="SSF64268">
    <property type="entry name" value="PX domain"/>
    <property type="match status" value="1"/>
</dbReference>
<protein>
    <submittedName>
        <fullName evidence="2">Unnamed protein product</fullName>
    </submittedName>
</protein>
<dbReference type="OrthoDB" id="271164at2759"/>
<dbReference type="EMBL" id="BSXW01000007">
    <property type="protein sequence ID" value="GMF09227.1"/>
    <property type="molecule type" value="Genomic_DNA"/>
</dbReference>
<dbReference type="InterPro" id="IPR036871">
    <property type="entry name" value="PX_dom_sf"/>
</dbReference>
<gene>
    <name evidence="2" type="ORF">Plil01_000014500</name>
</gene>
<sequence>MRNSYSSEQRLINATRGPRRGLVIDSFSQTSATSAWYYRVNVSVYEDVLMPTFIDEDVSDSSSEDRSSDASLLSTTVEHYSILRRYSDFQQLYEHIRGMIIAAEGHASSLPLFPVKELISPAIKGMLRRESSSKAVLEDRSTKFEILLRWIENHPTARYCPAFVKFVGKPPQSHDGYISLKEHTAPDWLSSLQQTTKGMESRRRRYSTGSSNFNVPGSLSSVRHHSEPIVSKPLVSNAPATSYERDIRFSV</sequence>
<dbReference type="GO" id="GO:0035091">
    <property type="term" value="F:phosphatidylinositol binding"/>
    <property type="evidence" value="ECO:0007669"/>
    <property type="project" value="InterPro"/>
</dbReference>
<dbReference type="AlphaFoldDB" id="A0A9W6WLR0"/>